<dbReference type="PANTHER" id="PTHR43377">
    <property type="entry name" value="BILIVERDIN REDUCTASE A"/>
    <property type="match status" value="1"/>
</dbReference>
<evidence type="ECO:0000313" key="4">
    <source>
        <dbReference type="Proteomes" id="UP000215545"/>
    </source>
</evidence>
<dbReference type="Gene3D" id="3.30.360.10">
    <property type="entry name" value="Dihydrodipicolinate Reductase, domain 2"/>
    <property type="match status" value="1"/>
</dbReference>
<dbReference type="OrthoDB" id="9793050at2"/>
<dbReference type="PANTHER" id="PTHR43377:SF1">
    <property type="entry name" value="BILIVERDIN REDUCTASE A"/>
    <property type="match status" value="1"/>
</dbReference>
<reference evidence="1" key="3">
    <citation type="submission" date="2017-03" db="EMBL/GenBank/DDBJ databases">
        <authorList>
            <person name="Dastager S.G."/>
            <person name="Neurgaonkar P.S."/>
            <person name="Dharne M.S."/>
        </authorList>
    </citation>
    <scope>NUCLEOTIDE SEQUENCE</scope>
    <source>
        <strain evidence="1">DSM 25145</strain>
    </source>
</reference>
<evidence type="ECO:0000313" key="2">
    <source>
        <dbReference type="EMBL" id="SIQ38603.1"/>
    </source>
</evidence>
<dbReference type="AlphaFoldDB" id="A0A1N6SBR3"/>
<dbReference type="EMBL" id="FTLX01000002">
    <property type="protein sequence ID" value="SIQ38603.1"/>
    <property type="molecule type" value="Genomic_DNA"/>
</dbReference>
<sequence length="316" mass="36045">MHILLVGTGYMAYEYSRVLDELNVDYTIVGRGEESATQFYRKTEKKVLTGGLENVFHRLDVVPTHAIIASTLESLEENTLFLLNKAVKFILVEKPASVSSMGMQQISELANKKKSQVYIAYNRRFYSSVLAAEKRINEDGGLSSFLFEFTEWSHLVDGLNKTDFQLNNWFIGNSTHVLDTAFYFGGKPKEVAAQATSSLSWHPKGSVYVGSGITERDILFSYHANWQAPGSWKLELLTTKNRFIFRPFEKLHVQKAGSVVVEQVFIENEIDKIFKPGLFKQTKTFLFGDEMKDRLLTVHDGLENMKFYEQINGFSK</sequence>
<name>A0A1N6SBR3_9BACI</name>
<dbReference type="RefSeq" id="WP_045849667.1">
    <property type="nucleotide sequence ID" value="NZ_FTLX01000002.1"/>
</dbReference>
<keyword evidence="4" id="KW-1185">Reference proteome</keyword>
<reference evidence="2 3" key="1">
    <citation type="submission" date="2017-01" db="EMBL/GenBank/DDBJ databases">
        <authorList>
            <person name="Mah S.A."/>
            <person name="Swanson W.J."/>
            <person name="Moy G.W."/>
            <person name="Vacquier V.D."/>
        </authorList>
    </citation>
    <scope>NUCLEOTIDE SEQUENCE [LARGE SCALE GENOMIC DNA]</scope>
    <source>
        <strain evidence="2 3">NIO-1016</strain>
    </source>
</reference>
<reference evidence="4" key="2">
    <citation type="submission" date="2017-03" db="EMBL/GenBank/DDBJ databases">
        <title>Bacillus sp. V-88(T) DSM27956, whole genome shotgun sequencing project.</title>
        <authorList>
            <person name="Dastager S.G."/>
            <person name="Neurgaonkar P.S."/>
            <person name="Dharne M.S."/>
        </authorList>
    </citation>
    <scope>NUCLEOTIDE SEQUENCE [LARGE SCALE GENOMIC DNA]</scope>
    <source>
        <strain evidence="4">DSM 25145</strain>
    </source>
</reference>
<dbReference type="Gene3D" id="3.40.50.720">
    <property type="entry name" value="NAD(P)-binding Rossmann-like Domain"/>
    <property type="match status" value="1"/>
</dbReference>
<dbReference type="InterPro" id="IPR051450">
    <property type="entry name" value="Gfo/Idh/MocA_Oxidoreductases"/>
</dbReference>
<dbReference type="InterPro" id="IPR036291">
    <property type="entry name" value="NAD(P)-bd_dom_sf"/>
</dbReference>
<organism evidence="2 3">
    <name type="scientific">Domibacillus enclensis</name>
    <dbReference type="NCBI Taxonomy" id="1017273"/>
    <lineage>
        <taxon>Bacteria</taxon>
        <taxon>Bacillati</taxon>
        <taxon>Bacillota</taxon>
        <taxon>Bacilli</taxon>
        <taxon>Bacillales</taxon>
        <taxon>Bacillaceae</taxon>
        <taxon>Domibacillus</taxon>
    </lineage>
</organism>
<dbReference type="SUPFAM" id="SSF51735">
    <property type="entry name" value="NAD(P)-binding Rossmann-fold domains"/>
    <property type="match status" value="1"/>
</dbReference>
<evidence type="ECO:0000313" key="1">
    <source>
        <dbReference type="EMBL" id="OXS79279.1"/>
    </source>
</evidence>
<accession>A0A1N6SBR3</accession>
<proteinExistence type="predicted"/>
<gene>
    <name evidence="1" type="ORF">B1B05_05775</name>
    <name evidence="2" type="ORF">SAMN05443094_102379</name>
</gene>
<evidence type="ECO:0000313" key="3">
    <source>
        <dbReference type="Proteomes" id="UP000186385"/>
    </source>
</evidence>
<dbReference type="Proteomes" id="UP000215545">
    <property type="component" value="Unassembled WGS sequence"/>
</dbReference>
<dbReference type="Proteomes" id="UP000186385">
    <property type="component" value="Unassembled WGS sequence"/>
</dbReference>
<protein>
    <submittedName>
        <fullName evidence="2">Predicted dehydrogenase</fullName>
    </submittedName>
</protein>
<dbReference type="STRING" id="1017273.SAMN05443094_102379"/>
<dbReference type="EMBL" id="MWSK01000002">
    <property type="protein sequence ID" value="OXS79279.1"/>
    <property type="molecule type" value="Genomic_DNA"/>
</dbReference>